<evidence type="ECO:0000256" key="7">
    <source>
        <dbReference type="ARBA" id="ARBA00022801"/>
    </source>
</evidence>
<keyword evidence="10 14" id="KW-1133">Transmembrane helix</keyword>
<evidence type="ECO:0000256" key="13">
    <source>
        <dbReference type="ARBA" id="ARBA00061570"/>
    </source>
</evidence>
<evidence type="ECO:0000256" key="12">
    <source>
        <dbReference type="ARBA" id="ARBA00023136"/>
    </source>
</evidence>
<feature type="binding site" evidence="14">
    <location>
        <position position="507"/>
    </location>
    <ligand>
        <name>Zn(2+)</name>
        <dbReference type="ChEBI" id="CHEBI:29105"/>
        <note>catalytic</note>
    </ligand>
</feature>
<keyword evidence="12 14" id="KW-0472">Membrane</keyword>
<dbReference type="InterPro" id="IPR000642">
    <property type="entry name" value="Peptidase_M41"/>
</dbReference>
<evidence type="ECO:0000256" key="15">
    <source>
        <dbReference type="RuleBase" id="RU003651"/>
    </source>
</evidence>
<dbReference type="InterPro" id="IPR003593">
    <property type="entry name" value="AAA+_ATPase"/>
</dbReference>
<evidence type="ECO:0000313" key="18">
    <source>
        <dbReference type="EMBL" id="AWX53721.1"/>
    </source>
</evidence>
<evidence type="ECO:0000259" key="17">
    <source>
        <dbReference type="SMART" id="SM00382"/>
    </source>
</evidence>
<comment type="subcellular location">
    <subcellularLocation>
        <location evidence="14">Cell membrane</location>
        <topology evidence="14">Multi-pass membrane protein</topology>
        <orientation evidence="14">Cytoplasmic side</orientation>
    </subcellularLocation>
    <subcellularLocation>
        <location evidence="1">Membrane</location>
    </subcellularLocation>
</comment>
<dbReference type="Pfam" id="PF17862">
    <property type="entry name" value="AAA_lid_3"/>
    <property type="match status" value="1"/>
</dbReference>
<dbReference type="GO" id="GO:0005886">
    <property type="term" value="C:plasma membrane"/>
    <property type="evidence" value="ECO:0007669"/>
    <property type="project" value="UniProtKB-SubCell"/>
</dbReference>
<keyword evidence="9 14" id="KW-0067">ATP-binding</keyword>
<dbReference type="CDD" id="cd19501">
    <property type="entry name" value="RecA-like_FtsH"/>
    <property type="match status" value="1"/>
</dbReference>
<dbReference type="PANTHER" id="PTHR23076">
    <property type="entry name" value="METALLOPROTEASE M41 FTSH"/>
    <property type="match status" value="1"/>
</dbReference>
<feature type="binding site" evidence="14">
    <location>
        <position position="435"/>
    </location>
    <ligand>
        <name>Zn(2+)</name>
        <dbReference type="ChEBI" id="CHEBI:29105"/>
        <note>catalytic</note>
    </ligand>
</feature>
<dbReference type="InterPro" id="IPR005936">
    <property type="entry name" value="FtsH"/>
</dbReference>
<dbReference type="FunFam" id="1.10.8.60:FF:000001">
    <property type="entry name" value="ATP-dependent zinc metalloprotease FtsH"/>
    <property type="match status" value="1"/>
</dbReference>
<dbReference type="EMBL" id="CP030117">
    <property type="protein sequence ID" value="AWX53721.1"/>
    <property type="molecule type" value="Genomic_DNA"/>
</dbReference>
<comment type="similarity">
    <text evidence="2 14">In the C-terminal section; belongs to the peptidase M41 family.</text>
</comment>
<feature type="active site" evidence="14">
    <location>
        <position position="432"/>
    </location>
</feature>
<organism evidence="18 19">
    <name type="scientific">Brevibacillus brevis</name>
    <name type="common">Bacillus brevis</name>
    <dbReference type="NCBI Taxonomy" id="1393"/>
    <lineage>
        <taxon>Bacteria</taxon>
        <taxon>Bacillati</taxon>
        <taxon>Bacillota</taxon>
        <taxon>Bacilli</taxon>
        <taxon>Bacillales</taxon>
        <taxon>Paenibacillaceae</taxon>
        <taxon>Brevibacillus</taxon>
    </lineage>
</organism>
<evidence type="ECO:0000256" key="10">
    <source>
        <dbReference type="ARBA" id="ARBA00022989"/>
    </source>
</evidence>
<dbReference type="AlphaFoldDB" id="A0A2Z4MBH2"/>
<dbReference type="InterPro" id="IPR037219">
    <property type="entry name" value="Peptidase_M41-like"/>
</dbReference>
<evidence type="ECO:0000256" key="9">
    <source>
        <dbReference type="ARBA" id="ARBA00022840"/>
    </source>
</evidence>
<evidence type="ECO:0000256" key="6">
    <source>
        <dbReference type="ARBA" id="ARBA00022741"/>
    </source>
</evidence>
<keyword evidence="14" id="KW-1003">Cell membrane</keyword>
<dbReference type="SUPFAM" id="SSF52540">
    <property type="entry name" value="P-loop containing nucleoside triphosphate hydrolases"/>
    <property type="match status" value="1"/>
</dbReference>
<dbReference type="GO" id="GO:0004222">
    <property type="term" value="F:metalloendopeptidase activity"/>
    <property type="evidence" value="ECO:0007669"/>
    <property type="project" value="InterPro"/>
</dbReference>
<evidence type="ECO:0000256" key="3">
    <source>
        <dbReference type="ARBA" id="ARBA00022670"/>
    </source>
</evidence>
<dbReference type="GO" id="GO:0016887">
    <property type="term" value="F:ATP hydrolysis activity"/>
    <property type="evidence" value="ECO:0007669"/>
    <property type="project" value="UniProtKB-UniRule"/>
</dbReference>
<dbReference type="SMART" id="SM00382">
    <property type="entry name" value="AAA"/>
    <property type="match status" value="1"/>
</dbReference>
<dbReference type="EC" id="3.4.24.-" evidence="14"/>
<keyword evidence="3 14" id="KW-0645">Protease</keyword>
<dbReference type="PROSITE" id="PS00674">
    <property type="entry name" value="AAA"/>
    <property type="match status" value="1"/>
</dbReference>
<keyword evidence="8 14" id="KW-0862">Zinc</keyword>
<evidence type="ECO:0000256" key="16">
    <source>
        <dbReference type="SAM" id="MobiDB-lite"/>
    </source>
</evidence>
<dbReference type="GO" id="GO:0030163">
    <property type="term" value="P:protein catabolic process"/>
    <property type="evidence" value="ECO:0007669"/>
    <property type="project" value="UniProtKB-UniRule"/>
</dbReference>
<comment type="similarity">
    <text evidence="13 14">In the central section; belongs to the AAA ATPase family.</text>
</comment>
<dbReference type="Gene3D" id="1.20.58.760">
    <property type="entry name" value="Peptidase M41"/>
    <property type="match status" value="1"/>
</dbReference>
<dbReference type="Pfam" id="PF06480">
    <property type="entry name" value="FtsH_ext"/>
    <property type="match status" value="1"/>
</dbReference>
<evidence type="ECO:0000256" key="2">
    <source>
        <dbReference type="ARBA" id="ARBA00010044"/>
    </source>
</evidence>
<proteinExistence type="inferred from homology"/>
<keyword evidence="4 14" id="KW-0812">Transmembrane</keyword>
<dbReference type="GO" id="GO:0005524">
    <property type="term" value="F:ATP binding"/>
    <property type="evidence" value="ECO:0007669"/>
    <property type="project" value="UniProtKB-UniRule"/>
</dbReference>
<comment type="function">
    <text evidence="14">Acts as a processive, ATP-dependent zinc metallopeptidase for both cytoplasmic and membrane proteins. Plays a role in the quality control of integral membrane proteins.</text>
</comment>
<keyword evidence="6 14" id="KW-0547">Nucleotide-binding</keyword>
<dbReference type="Pfam" id="PF01434">
    <property type="entry name" value="Peptidase_M41"/>
    <property type="match status" value="1"/>
</dbReference>
<comment type="similarity">
    <text evidence="15">Belongs to the AAA ATPase family.</text>
</comment>
<keyword evidence="5 14" id="KW-0479">Metal-binding</keyword>
<dbReference type="InterPro" id="IPR003960">
    <property type="entry name" value="ATPase_AAA_CS"/>
</dbReference>
<protein>
    <recommendedName>
        <fullName evidence="14">ATP-dependent zinc metalloprotease FtsH</fullName>
        <ecNumber evidence="14">3.4.24.-</ecNumber>
    </recommendedName>
</protein>
<dbReference type="InterPro" id="IPR027417">
    <property type="entry name" value="P-loop_NTPase"/>
</dbReference>
<evidence type="ECO:0000256" key="5">
    <source>
        <dbReference type="ARBA" id="ARBA00022723"/>
    </source>
</evidence>
<dbReference type="InterPro" id="IPR003959">
    <property type="entry name" value="ATPase_AAA_core"/>
</dbReference>
<feature type="region of interest" description="Disordered" evidence="16">
    <location>
        <begin position="629"/>
        <end position="650"/>
    </location>
</feature>
<dbReference type="FunFam" id="3.40.50.300:FF:000001">
    <property type="entry name" value="ATP-dependent zinc metalloprotease FtsH"/>
    <property type="match status" value="1"/>
</dbReference>
<feature type="transmembrane region" description="Helical" evidence="14">
    <location>
        <begin position="116"/>
        <end position="138"/>
    </location>
</feature>
<feature type="transmembrane region" description="Helical" evidence="14">
    <location>
        <begin position="9"/>
        <end position="26"/>
    </location>
</feature>
<feature type="domain" description="AAA+ ATPase" evidence="17">
    <location>
        <begin position="201"/>
        <end position="340"/>
    </location>
</feature>
<evidence type="ECO:0000256" key="8">
    <source>
        <dbReference type="ARBA" id="ARBA00022833"/>
    </source>
</evidence>
<dbReference type="Pfam" id="PF00004">
    <property type="entry name" value="AAA"/>
    <property type="match status" value="1"/>
</dbReference>
<evidence type="ECO:0000256" key="11">
    <source>
        <dbReference type="ARBA" id="ARBA00023049"/>
    </source>
</evidence>
<dbReference type="FunFam" id="1.20.58.760:FF:000001">
    <property type="entry name" value="ATP-dependent zinc metalloprotease FtsH"/>
    <property type="match status" value="1"/>
</dbReference>
<comment type="subunit">
    <text evidence="14">Homohexamer.</text>
</comment>
<dbReference type="GO" id="GO:0006508">
    <property type="term" value="P:proteolysis"/>
    <property type="evidence" value="ECO:0007669"/>
    <property type="project" value="UniProtKB-KW"/>
</dbReference>
<keyword evidence="11 14" id="KW-0482">Metalloprotease</keyword>
<evidence type="ECO:0000256" key="14">
    <source>
        <dbReference type="HAMAP-Rule" id="MF_01458"/>
    </source>
</evidence>
<accession>A0A2Z4MBH2</accession>
<dbReference type="Gene3D" id="3.40.50.300">
    <property type="entry name" value="P-loop containing nucleotide triphosphate hydrolases"/>
    <property type="match status" value="1"/>
</dbReference>
<dbReference type="RefSeq" id="WP_048035585.1">
    <property type="nucleotide sequence ID" value="NZ_CP030117.1"/>
</dbReference>
<dbReference type="NCBIfam" id="TIGR01241">
    <property type="entry name" value="FtsH_fam"/>
    <property type="match status" value="1"/>
</dbReference>
<dbReference type="InterPro" id="IPR041569">
    <property type="entry name" value="AAA_lid_3"/>
</dbReference>
<keyword evidence="7 14" id="KW-0378">Hydrolase</keyword>
<dbReference type="SUPFAM" id="SSF140990">
    <property type="entry name" value="FtsH protease domain-like"/>
    <property type="match status" value="1"/>
</dbReference>
<gene>
    <name evidence="14" type="primary">ftsH</name>
    <name evidence="18" type="ORF">AB432_000830</name>
</gene>
<dbReference type="Proteomes" id="UP000036061">
    <property type="component" value="Chromosome"/>
</dbReference>
<evidence type="ECO:0000256" key="1">
    <source>
        <dbReference type="ARBA" id="ARBA00004370"/>
    </source>
</evidence>
<comment type="cofactor">
    <cofactor evidence="14">
        <name>Zn(2+)</name>
        <dbReference type="ChEBI" id="CHEBI:29105"/>
    </cofactor>
    <text evidence="14">Binds 1 zinc ion per subunit.</text>
</comment>
<feature type="binding site" evidence="14">
    <location>
        <begin position="209"/>
        <end position="216"/>
    </location>
    <ligand>
        <name>ATP</name>
        <dbReference type="ChEBI" id="CHEBI:30616"/>
    </ligand>
</feature>
<sequence length="650" mass="72097">MNRFFRNTGFYLLIFLVTVGIVNFILSGTDKVGKLTYQEFRVQLKADNVTELALRPENGTYRVEGTLAKAIPGQESNKFFTNVPLYDSDVVKLVEEKIDAQKVKNVAFNPAEGNSIWLTFLTSIIPFVIIFILFFFLLNNAQGGGSRVMNFGKSRAKLYNEEKKRVTFDDVAGADEEKAELEEVVDFLKDNRKFNAVGARIPKGVLLVGPPGTGKTLLARAVAGEAGVPFFSISGSDFVEMFVGVGASRVRDLFENAKKNAPCIIFIDEIDAVGRQRGAGLGGGHDEREQTLNQLLVEMDGFGGNEGIIMIAATNRPDILDPALLRPGRFDRQITVDRPDIKGREAVLKVHARNKPIGEDVKLEVIARGTSGFTGADLENLLNEAALLTARRNKKQITMTEVDEAIDRVIAGPAKKSRVVSEDERRLVAFHEAGHTIIGYHLRNAEMVHKVTIIPRGQAGGYTVMLPKEDRFFATKTDLLDKIVGLLGGRVAEELVLGDISTGAHNDFQRATAIARSMITEYGMSKLGPMQFGKSQGQVFLGRDYGNERNYSDKIAYEIDLEMQNIINECYAKCTELLTKHRDQLDLIANTLLRVETLDADQIKQLIETGKMDNDPDANKDVVVNIQPKLEEVEVKEEPKQEDTNEEPKQ</sequence>
<dbReference type="HAMAP" id="MF_01458">
    <property type="entry name" value="FtsH"/>
    <property type="match status" value="1"/>
</dbReference>
<dbReference type="Gene3D" id="1.10.8.60">
    <property type="match status" value="1"/>
</dbReference>
<dbReference type="InterPro" id="IPR011546">
    <property type="entry name" value="Pept_M41_FtsH_extracell"/>
</dbReference>
<name>A0A2Z4MBH2_BREBE</name>
<dbReference type="PANTHER" id="PTHR23076:SF113">
    <property type="entry name" value="ATP-DEPENDENT ZINC METALLOPROTEASE FTSH 1, CHLOROPLASTIC-RELATED"/>
    <property type="match status" value="1"/>
</dbReference>
<reference evidence="18 19" key="1">
    <citation type="journal article" date="2015" name="Genome Announc.">
        <title>Draft Genome Sequence of Brevibacillus brevis DZQ7, a Plant Growth-Promoting Rhizobacterium with Broad-Spectrum Antimicrobial Activity.</title>
        <authorList>
            <person name="Hou Q."/>
            <person name="Wang C."/>
            <person name="Hou X."/>
            <person name="Xia Z."/>
            <person name="Ye J."/>
            <person name="Liu K."/>
            <person name="Liu H."/>
            <person name="Wang J."/>
            <person name="Guo H."/>
            <person name="Yu X."/>
            <person name="Yang Y."/>
            <person name="Du B."/>
            <person name="Ding Y."/>
        </authorList>
    </citation>
    <scope>NUCLEOTIDE SEQUENCE [LARGE SCALE GENOMIC DNA]</scope>
    <source>
        <strain evidence="18 19">DZQ7</strain>
    </source>
</reference>
<dbReference type="GO" id="GO:0008270">
    <property type="term" value="F:zinc ion binding"/>
    <property type="evidence" value="ECO:0007669"/>
    <property type="project" value="UniProtKB-UniRule"/>
</dbReference>
<feature type="binding site" evidence="14">
    <location>
        <position position="431"/>
    </location>
    <ligand>
        <name>Zn(2+)</name>
        <dbReference type="ChEBI" id="CHEBI:29105"/>
        <note>catalytic</note>
    </ligand>
</feature>
<evidence type="ECO:0000256" key="4">
    <source>
        <dbReference type="ARBA" id="ARBA00022692"/>
    </source>
</evidence>
<dbReference type="GO" id="GO:0004176">
    <property type="term" value="F:ATP-dependent peptidase activity"/>
    <property type="evidence" value="ECO:0007669"/>
    <property type="project" value="InterPro"/>
</dbReference>
<evidence type="ECO:0000313" key="19">
    <source>
        <dbReference type="Proteomes" id="UP000036061"/>
    </source>
</evidence>